<accession>A0A916WKP9</accession>
<sequence length="86" mass="9717">MALVLYSLMYIPAVLGGAGYIANPWVIVSVISAWIWSIWRNSEKGDVDYKQLESQSFISHDKSIRNATLMRLATIACVYGIAYLFR</sequence>
<protein>
    <submittedName>
        <fullName evidence="2">Uncharacterized protein</fullName>
    </submittedName>
</protein>
<proteinExistence type="predicted"/>
<dbReference type="AlphaFoldDB" id="A0A916WKP9"/>
<keyword evidence="3" id="KW-1185">Reference proteome</keyword>
<keyword evidence="1" id="KW-0812">Transmembrane</keyword>
<organism evidence="2 3">
    <name type="scientific">Brucella endophytica</name>
    <dbReference type="NCBI Taxonomy" id="1963359"/>
    <lineage>
        <taxon>Bacteria</taxon>
        <taxon>Pseudomonadati</taxon>
        <taxon>Pseudomonadota</taxon>
        <taxon>Alphaproteobacteria</taxon>
        <taxon>Hyphomicrobiales</taxon>
        <taxon>Brucellaceae</taxon>
        <taxon>Brucella/Ochrobactrum group</taxon>
        <taxon>Brucella</taxon>
    </lineage>
</organism>
<evidence type="ECO:0000313" key="2">
    <source>
        <dbReference type="EMBL" id="GGB09185.1"/>
    </source>
</evidence>
<keyword evidence="1" id="KW-0472">Membrane</keyword>
<evidence type="ECO:0000313" key="3">
    <source>
        <dbReference type="Proteomes" id="UP000646478"/>
    </source>
</evidence>
<feature type="transmembrane region" description="Helical" evidence="1">
    <location>
        <begin position="68"/>
        <end position="85"/>
    </location>
</feature>
<reference evidence="2" key="1">
    <citation type="journal article" date="2014" name="Int. J. Syst. Evol. Microbiol.">
        <title>Complete genome sequence of Corynebacterium casei LMG S-19264T (=DSM 44701T), isolated from a smear-ripened cheese.</title>
        <authorList>
            <consortium name="US DOE Joint Genome Institute (JGI-PGF)"/>
            <person name="Walter F."/>
            <person name="Albersmeier A."/>
            <person name="Kalinowski J."/>
            <person name="Ruckert C."/>
        </authorList>
    </citation>
    <scope>NUCLEOTIDE SEQUENCE</scope>
    <source>
        <strain evidence="2">CGMCC 1.15082</strain>
    </source>
</reference>
<comment type="caution">
    <text evidence="2">The sequence shown here is derived from an EMBL/GenBank/DDBJ whole genome shotgun (WGS) entry which is preliminary data.</text>
</comment>
<dbReference type="Proteomes" id="UP000646478">
    <property type="component" value="Unassembled WGS sequence"/>
</dbReference>
<gene>
    <name evidence="2" type="ORF">GCM10011491_41430</name>
</gene>
<name>A0A916WKP9_9HYPH</name>
<reference evidence="2" key="2">
    <citation type="submission" date="2020-09" db="EMBL/GenBank/DDBJ databases">
        <authorList>
            <person name="Sun Q."/>
            <person name="Zhou Y."/>
        </authorList>
    </citation>
    <scope>NUCLEOTIDE SEQUENCE</scope>
    <source>
        <strain evidence="2">CGMCC 1.15082</strain>
    </source>
</reference>
<dbReference type="EMBL" id="BMHH01000026">
    <property type="protein sequence ID" value="GGB09185.1"/>
    <property type="molecule type" value="Genomic_DNA"/>
</dbReference>
<keyword evidence="1" id="KW-1133">Transmembrane helix</keyword>
<evidence type="ECO:0000256" key="1">
    <source>
        <dbReference type="SAM" id="Phobius"/>
    </source>
</evidence>
<feature type="transmembrane region" description="Helical" evidence="1">
    <location>
        <begin position="20"/>
        <end position="39"/>
    </location>
</feature>